<comment type="caution">
    <text evidence="1">The sequence shown here is derived from an EMBL/GenBank/DDBJ whole genome shotgun (WGS) entry which is preliminary data.</text>
</comment>
<name>A0A1F6WUK7_9BACT</name>
<evidence type="ECO:0000313" key="1">
    <source>
        <dbReference type="EMBL" id="OGI85540.1"/>
    </source>
</evidence>
<accession>A0A1F6WUK7</accession>
<evidence type="ECO:0000313" key="2">
    <source>
        <dbReference type="Proteomes" id="UP000176187"/>
    </source>
</evidence>
<dbReference type="AlphaFoldDB" id="A0A1F6WUK7"/>
<organism evidence="1 2">
    <name type="scientific">Candidatus Nomurabacteria bacterium RIFCSPLOWO2_01_FULL_41_12</name>
    <dbReference type="NCBI Taxonomy" id="1801774"/>
    <lineage>
        <taxon>Bacteria</taxon>
        <taxon>Candidatus Nomuraibacteriota</taxon>
    </lineage>
</organism>
<reference evidence="1 2" key="1">
    <citation type="journal article" date="2016" name="Nat. Commun.">
        <title>Thousands of microbial genomes shed light on interconnected biogeochemical processes in an aquifer system.</title>
        <authorList>
            <person name="Anantharaman K."/>
            <person name="Brown C.T."/>
            <person name="Hug L.A."/>
            <person name="Sharon I."/>
            <person name="Castelle C.J."/>
            <person name="Probst A.J."/>
            <person name="Thomas B.C."/>
            <person name="Singh A."/>
            <person name="Wilkins M.J."/>
            <person name="Karaoz U."/>
            <person name="Brodie E.L."/>
            <person name="Williams K.H."/>
            <person name="Hubbard S.S."/>
            <person name="Banfield J.F."/>
        </authorList>
    </citation>
    <scope>NUCLEOTIDE SEQUENCE [LARGE SCALE GENOMIC DNA]</scope>
</reference>
<sequence length="199" mass="22538">MGFHGIPEKRILNDGENRIMNDAELVKEGAHVVENGRLEVTGSQLGDAKDEMNSELFEKAVKLAQEKAEHDPQNPGQNLTREMHFDSFYKGLRDVEFQLHDGSGRGFKDIQIPSPNDYLFRDANFYKVSAFIKNPQYQKFIGAEAGVLEVALDEIMRRYNEKNGQGVIFTSGPSKVVHDVIVQILRRYREQLEQGQAAA</sequence>
<dbReference type="EMBL" id="MFUY01000030">
    <property type="protein sequence ID" value="OGI85540.1"/>
    <property type="molecule type" value="Genomic_DNA"/>
</dbReference>
<gene>
    <name evidence="1" type="ORF">A3A05_02280</name>
</gene>
<dbReference type="STRING" id="1801774.A3A05_02280"/>
<protein>
    <submittedName>
        <fullName evidence="1">Uncharacterized protein</fullName>
    </submittedName>
</protein>
<proteinExistence type="predicted"/>
<dbReference type="Proteomes" id="UP000176187">
    <property type="component" value="Unassembled WGS sequence"/>
</dbReference>